<dbReference type="CDD" id="cd17332">
    <property type="entry name" value="MFS_MelB_like"/>
    <property type="match status" value="1"/>
</dbReference>
<dbReference type="InterPro" id="IPR001927">
    <property type="entry name" value="Na/Gal_symport"/>
</dbReference>
<dbReference type="InterPro" id="IPR018043">
    <property type="entry name" value="Na/Gal_symport_CS"/>
</dbReference>
<feature type="transmembrane region" description="Helical" evidence="6">
    <location>
        <begin position="48"/>
        <end position="73"/>
    </location>
</feature>
<name>A0A1H1MBT6_9CELL</name>
<feature type="transmembrane region" description="Helical" evidence="6">
    <location>
        <begin position="167"/>
        <end position="186"/>
    </location>
</feature>
<dbReference type="Pfam" id="PF13347">
    <property type="entry name" value="MFS_2"/>
    <property type="match status" value="1"/>
</dbReference>
<dbReference type="Proteomes" id="UP000185663">
    <property type="component" value="Chromosome I"/>
</dbReference>
<feature type="transmembrane region" description="Helical" evidence="6">
    <location>
        <begin position="125"/>
        <end position="146"/>
    </location>
</feature>
<dbReference type="InterPro" id="IPR039672">
    <property type="entry name" value="MFS_2"/>
</dbReference>
<dbReference type="NCBIfam" id="NF007353">
    <property type="entry name" value="PRK09848.1"/>
    <property type="match status" value="1"/>
</dbReference>
<feature type="transmembrane region" description="Helical" evidence="6">
    <location>
        <begin position="238"/>
        <end position="258"/>
    </location>
</feature>
<evidence type="ECO:0000256" key="5">
    <source>
        <dbReference type="ARBA" id="ARBA00023136"/>
    </source>
</evidence>
<evidence type="ECO:0000313" key="8">
    <source>
        <dbReference type="Proteomes" id="UP000185663"/>
    </source>
</evidence>
<evidence type="ECO:0000256" key="2">
    <source>
        <dbReference type="ARBA" id="ARBA00022475"/>
    </source>
</evidence>
<gene>
    <name evidence="7" type="ORF">SAMN04489860_0193</name>
</gene>
<dbReference type="PANTHER" id="PTHR11328">
    <property type="entry name" value="MAJOR FACILITATOR SUPERFAMILY DOMAIN-CONTAINING PROTEIN"/>
    <property type="match status" value="1"/>
</dbReference>
<feature type="transmembrane region" description="Helical" evidence="6">
    <location>
        <begin position="198"/>
        <end position="217"/>
    </location>
</feature>
<reference evidence="7 8" key="1">
    <citation type="submission" date="2016-10" db="EMBL/GenBank/DDBJ databases">
        <authorList>
            <person name="de Groot N.N."/>
        </authorList>
    </citation>
    <scope>NUCLEOTIDE SEQUENCE [LARGE SCALE GENOMIC DNA]</scope>
    <source>
        <strain evidence="7 8">DSM 22126</strain>
    </source>
</reference>
<dbReference type="Gene3D" id="1.20.1250.20">
    <property type="entry name" value="MFS general substrate transporter like domains"/>
    <property type="match status" value="2"/>
</dbReference>
<sequence>MTTVDDATSRTAGTSPALPRLTAVNILGYGAGDAANNLAFMLATSFLLVYYTDVVGIGAAAAGTLFLVVRIFDAFTDVVAGRIVDRTNTRFGKFRPYLLFGALPLLLLSVATFNVPELGETGTLLYAYLTYTLLGIAYTIVNIPYGSLASAMTQDASDRAKLASARTLGAAIVGSLLAAVLTPMLSKDNDMQAVFTNATLAFVVVGGALYMFTFLTTKERVARDVTVVTMRQTVETLRGNRALALLCLSSFLLLTGMFAKSTAQIYLMRDVFDALELVAPLSIAQLFGIFAIAPFVPKIVRRWGKRNAYIGAGFVAAGGSFVAFVAPNVWVAFAALLVSMPGLLLINMLIWALEADTVEYGEWKTGVRTEGVTYGAFSFTRKAGQAVGGAMAAYALAIGGYVGSEQVQTAAAEWGIRAAAALVPGVFALAAALIMMAYPLTDAVHARIVAEIAERRAARTDAALPDGGGDVAEGGATTPA</sequence>
<keyword evidence="8" id="KW-1185">Reference proteome</keyword>
<dbReference type="STRING" id="545619.SAMN04489860_0193"/>
<proteinExistence type="predicted"/>
<dbReference type="PROSITE" id="PS00872">
    <property type="entry name" value="NA_GALACTOSIDE_SYMP"/>
    <property type="match status" value="1"/>
</dbReference>
<dbReference type="SUPFAM" id="SSF103473">
    <property type="entry name" value="MFS general substrate transporter"/>
    <property type="match status" value="1"/>
</dbReference>
<dbReference type="NCBIfam" id="TIGR00792">
    <property type="entry name" value="gph"/>
    <property type="match status" value="1"/>
</dbReference>
<protein>
    <submittedName>
        <fullName evidence="7">Glucuronide carrier protein</fullName>
    </submittedName>
</protein>
<dbReference type="GO" id="GO:0005886">
    <property type="term" value="C:plasma membrane"/>
    <property type="evidence" value="ECO:0007669"/>
    <property type="project" value="UniProtKB-SubCell"/>
</dbReference>
<keyword evidence="5 6" id="KW-0472">Membrane</keyword>
<organism evidence="7 8">
    <name type="scientific">Paraoerskovia marina</name>
    <dbReference type="NCBI Taxonomy" id="545619"/>
    <lineage>
        <taxon>Bacteria</taxon>
        <taxon>Bacillati</taxon>
        <taxon>Actinomycetota</taxon>
        <taxon>Actinomycetes</taxon>
        <taxon>Micrococcales</taxon>
        <taxon>Cellulomonadaceae</taxon>
        <taxon>Paraoerskovia</taxon>
    </lineage>
</organism>
<keyword evidence="2" id="KW-1003">Cell membrane</keyword>
<feature type="transmembrane region" description="Helical" evidence="6">
    <location>
        <begin position="414"/>
        <end position="438"/>
    </location>
</feature>
<evidence type="ECO:0000256" key="3">
    <source>
        <dbReference type="ARBA" id="ARBA00022692"/>
    </source>
</evidence>
<evidence type="ECO:0000256" key="4">
    <source>
        <dbReference type="ARBA" id="ARBA00022989"/>
    </source>
</evidence>
<feature type="transmembrane region" description="Helical" evidence="6">
    <location>
        <begin position="94"/>
        <end position="113"/>
    </location>
</feature>
<dbReference type="GO" id="GO:0006814">
    <property type="term" value="P:sodium ion transport"/>
    <property type="evidence" value="ECO:0007669"/>
    <property type="project" value="InterPro"/>
</dbReference>
<dbReference type="GO" id="GO:0008643">
    <property type="term" value="P:carbohydrate transport"/>
    <property type="evidence" value="ECO:0007669"/>
    <property type="project" value="InterPro"/>
</dbReference>
<dbReference type="EMBL" id="LT629776">
    <property type="protein sequence ID" value="SDR84228.1"/>
    <property type="molecule type" value="Genomic_DNA"/>
</dbReference>
<feature type="transmembrane region" description="Helical" evidence="6">
    <location>
        <begin position="332"/>
        <end position="353"/>
    </location>
</feature>
<dbReference type="eggNOG" id="COG2211">
    <property type="taxonomic scope" value="Bacteria"/>
</dbReference>
<dbReference type="OrthoDB" id="181905at2"/>
<evidence type="ECO:0000256" key="6">
    <source>
        <dbReference type="SAM" id="Phobius"/>
    </source>
</evidence>
<feature type="transmembrane region" description="Helical" evidence="6">
    <location>
        <begin position="278"/>
        <end position="296"/>
    </location>
</feature>
<dbReference type="AlphaFoldDB" id="A0A1H1MBT6"/>
<dbReference type="PANTHER" id="PTHR11328:SF39">
    <property type="entry name" value="2,3-DIHYDROXYPROPANE-1-SULFONATE EXPORTER-RELATED"/>
    <property type="match status" value="1"/>
</dbReference>
<dbReference type="RefSeq" id="WP_083371241.1">
    <property type="nucleotide sequence ID" value="NZ_LT629776.1"/>
</dbReference>
<evidence type="ECO:0000256" key="1">
    <source>
        <dbReference type="ARBA" id="ARBA00004651"/>
    </source>
</evidence>
<feature type="transmembrane region" description="Helical" evidence="6">
    <location>
        <begin position="308"/>
        <end position="326"/>
    </location>
</feature>
<evidence type="ECO:0000313" key="7">
    <source>
        <dbReference type="EMBL" id="SDR84228.1"/>
    </source>
</evidence>
<comment type="subcellular location">
    <subcellularLocation>
        <location evidence="1">Cell membrane</location>
        <topology evidence="1">Multi-pass membrane protein</topology>
    </subcellularLocation>
</comment>
<accession>A0A1H1MBT6</accession>
<keyword evidence="3 6" id="KW-0812">Transmembrane</keyword>
<dbReference type="GO" id="GO:0015293">
    <property type="term" value="F:symporter activity"/>
    <property type="evidence" value="ECO:0007669"/>
    <property type="project" value="InterPro"/>
</dbReference>
<dbReference type="InterPro" id="IPR036259">
    <property type="entry name" value="MFS_trans_sf"/>
</dbReference>
<keyword evidence="4 6" id="KW-1133">Transmembrane helix</keyword>
<feature type="transmembrane region" description="Helical" evidence="6">
    <location>
        <begin position="383"/>
        <end position="402"/>
    </location>
</feature>